<evidence type="ECO:0000256" key="6">
    <source>
        <dbReference type="ARBA" id="ARBA00022989"/>
    </source>
</evidence>
<dbReference type="GO" id="GO:0005509">
    <property type="term" value="F:calcium ion binding"/>
    <property type="evidence" value="ECO:0007669"/>
    <property type="project" value="UniProtKB-UniRule"/>
</dbReference>
<dbReference type="Gene3D" id="2.60.40.60">
    <property type="entry name" value="Cadherins"/>
    <property type="match status" value="6"/>
</dbReference>
<dbReference type="FunFam" id="2.60.40.60:FF:000002">
    <property type="entry name" value="Protocadherin alpha 2"/>
    <property type="match status" value="1"/>
</dbReference>
<keyword evidence="7 10" id="KW-0472">Membrane</keyword>
<feature type="domain" description="Cadherin" evidence="11">
    <location>
        <begin position="326"/>
        <end position="433"/>
    </location>
</feature>
<reference evidence="12" key="1">
    <citation type="submission" date="2019-11" db="UniProtKB">
        <authorList>
            <consortium name="WormBaseParasite"/>
        </authorList>
    </citation>
    <scope>IDENTIFICATION</scope>
</reference>
<evidence type="ECO:0000256" key="8">
    <source>
        <dbReference type="ARBA" id="ARBA00023180"/>
    </source>
</evidence>
<dbReference type="PANTHER" id="PTHR24028:SF347">
    <property type="entry name" value="PROTOCADHERIN FAT 1-LIKE ISOFORM X1"/>
    <property type="match status" value="1"/>
</dbReference>
<keyword evidence="4 9" id="KW-0106">Calcium</keyword>
<comment type="subcellular location">
    <subcellularLocation>
        <location evidence="1">Membrane</location>
        <topology evidence="1">Single-pass membrane protein</topology>
    </subcellularLocation>
</comment>
<evidence type="ECO:0000256" key="10">
    <source>
        <dbReference type="SAM" id="Phobius"/>
    </source>
</evidence>
<evidence type="ECO:0000256" key="9">
    <source>
        <dbReference type="PROSITE-ProRule" id="PRU00043"/>
    </source>
</evidence>
<feature type="domain" description="Cadherin" evidence="11">
    <location>
        <begin position="591"/>
        <end position="700"/>
    </location>
</feature>
<evidence type="ECO:0000256" key="1">
    <source>
        <dbReference type="ARBA" id="ARBA00004167"/>
    </source>
</evidence>
<dbReference type="InterPro" id="IPR015919">
    <property type="entry name" value="Cadherin-like_sf"/>
</dbReference>
<protein>
    <submittedName>
        <fullName evidence="12">Cadherin</fullName>
    </submittedName>
</protein>
<feature type="transmembrane region" description="Helical" evidence="10">
    <location>
        <begin position="708"/>
        <end position="731"/>
    </location>
</feature>
<dbReference type="PROSITE" id="PS50268">
    <property type="entry name" value="CADHERIN_2"/>
    <property type="match status" value="6"/>
</dbReference>
<proteinExistence type="predicted"/>
<keyword evidence="8" id="KW-0325">Glycoprotein</keyword>
<dbReference type="PRINTS" id="PR00205">
    <property type="entry name" value="CADHERIN"/>
</dbReference>
<evidence type="ECO:0000256" key="2">
    <source>
        <dbReference type="ARBA" id="ARBA00022692"/>
    </source>
</evidence>
<evidence type="ECO:0000256" key="5">
    <source>
        <dbReference type="ARBA" id="ARBA00022889"/>
    </source>
</evidence>
<keyword evidence="2 10" id="KW-0812">Transmembrane</keyword>
<organism evidence="12">
    <name type="scientific">Mesocestoides corti</name>
    <name type="common">Flatworm</name>
    <dbReference type="NCBI Taxonomy" id="53468"/>
    <lineage>
        <taxon>Eukaryota</taxon>
        <taxon>Metazoa</taxon>
        <taxon>Spiralia</taxon>
        <taxon>Lophotrochozoa</taxon>
        <taxon>Platyhelminthes</taxon>
        <taxon>Cestoda</taxon>
        <taxon>Eucestoda</taxon>
        <taxon>Cyclophyllidea</taxon>
        <taxon>Mesocestoididae</taxon>
        <taxon>Mesocestoides</taxon>
    </lineage>
</organism>
<evidence type="ECO:0000256" key="7">
    <source>
        <dbReference type="ARBA" id="ARBA00023136"/>
    </source>
</evidence>
<dbReference type="InterPro" id="IPR020894">
    <property type="entry name" value="Cadherin_CS"/>
</dbReference>
<dbReference type="AlphaFoldDB" id="A0A5K3F956"/>
<evidence type="ECO:0000256" key="4">
    <source>
        <dbReference type="ARBA" id="ARBA00022837"/>
    </source>
</evidence>
<sequence>GAVDEDSGVNGIQTYSFHEVDFDNATFGVKFQPPYELNLIVQKKLDYEKKSAYKGLLRACDGGRPTPRCASQEVSIFISDVNDNKPEFKKDLYEVRISEATPVKSVIIAVTATDADSGKFGKLNYRFGQTYDQNVGKFFGINENTGEVWVRSPLDAKVVSHLKVPVIARDGGPIPKTGTTLLQIDIEDVNNHSPWIEVKSITSPSHVEKPLDSFVQLWVEENQPVGTQIGIILTGDKDVGSNGEVSCLLRGNTSLFQLRHSNSGRERKMYSLQSNSRFDLESMHPHSKLALQIECTDAGRPRLVSRQNIHVNVMDVNEYPAYFTQDQSNFLVHIPEDAKPGSLVVQVQATDRDATPQMQYELVGEANDLFRVDSDSGRVYSLHKFDREQVGRISFGVRVVEKDFLDSRVLPAGPTVANVTLLIDDVNDNSPVLEGSRVFQVFENRPAYSDLIGQLTASDADAGENGTLRFWLSSINSYQTNATFDVNPVSGKIYAKEVLDRETTAQYQLEIEISDLGRPFPRQTLERIFIDVMDENDNKPVWKPPLSLHEGIAIEDLSSITMMGSEYADRAGMPCVAFVNISHQASGQDHIIKLVATDADSEPNANLSFGVIGVNYYHDNAFDFSDPDVLHLAEKPQPLDVSSHFRVSFATWVLSAVRPPQSGLYELTVRASDNGNPPLNSNALMYLRFERGGTSVAGLFGITHRGRFAILILVVCLLTCSILLLLIVCLVRSRLKRRNSGEGGIIATVNGEKVREANHLYGPCSNIERWQGKQVFPPQTPFMGSLELSGEMSTSLVRSTTDCDTSNCVQMSHTQCRTCPSATSLPMHSTVAAVDGSHSDRELQDADSLDNPKGYYPRNWVTVSAFDTQSDGCARVTTFHSTKPTSVQQLPYPYANYLGDTLPRKDLQFESSLHNRWVAPGDGFDAPAISCATVPSPRELDTAKHVLSFHLR</sequence>
<feature type="domain" description="Cadherin" evidence="11">
    <location>
        <begin position="89"/>
        <end position="196"/>
    </location>
</feature>
<feature type="domain" description="Cadherin" evidence="11">
    <location>
        <begin position="433"/>
        <end position="542"/>
    </location>
</feature>
<feature type="domain" description="Cadherin" evidence="11">
    <location>
        <begin position="2"/>
        <end position="88"/>
    </location>
</feature>
<keyword evidence="5" id="KW-0130">Cell adhesion</keyword>
<feature type="domain" description="Cadherin" evidence="11">
    <location>
        <begin position="219"/>
        <end position="322"/>
    </location>
</feature>
<dbReference type="PANTHER" id="PTHR24028">
    <property type="entry name" value="CADHERIN-87A"/>
    <property type="match status" value="1"/>
</dbReference>
<dbReference type="FunFam" id="2.60.40.60:FF:000092">
    <property type="entry name" value="Protocadherin 8"/>
    <property type="match status" value="1"/>
</dbReference>
<dbReference type="InterPro" id="IPR002126">
    <property type="entry name" value="Cadherin-like_dom"/>
</dbReference>
<dbReference type="GO" id="GO:0005886">
    <property type="term" value="C:plasma membrane"/>
    <property type="evidence" value="ECO:0007669"/>
    <property type="project" value="InterPro"/>
</dbReference>
<dbReference type="GO" id="GO:0007156">
    <property type="term" value="P:homophilic cell adhesion via plasma membrane adhesion molecules"/>
    <property type="evidence" value="ECO:0007669"/>
    <property type="project" value="InterPro"/>
</dbReference>
<dbReference type="SUPFAM" id="SSF49313">
    <property type="entry name" value="Cadherin-like"/>
    <property type="match status" value="6"/>
</dbReference>
<name>A0A5K3F956_MESCO</name>
<dbReference type="InterPro" id="IPR050174">
    <property type="entry name" value="Protocadherin/Cadherin-CA"/>
</dbReference>
<dbReference type="Pfam" id="PF00028">
    <property type="entry name" value="Cadherin"/>
    <property type="match status" value="3"/>
</dbReference>
<keyword evidence="6 10" id="KW-1133">Transmembrane helix</keyword>
<evidence type="ECO:0000256" key="3">
    <source>
        <dbReference type="ARBA" id="ARBA00022737"/>
    </source>
</evidence>
<evidence type="ECO:0000313" key="12">
    <source>
        <dbReference type="WBParaSite" id="MCU_006517-RA"/>
    </source>
</evidence>
<evidence type="ECO:0000259" key="11">
    <source>
        <dbReference type="PROSITE" id="PS50268"/>
    </source>
</evidence>
<keyword evidence="3" id="KW-0677">Repeat</keyword>
<dbReference type="CDD" id="cd11304">
    <property type="entry name" value="Cadherin_repeat"/>
    <property type="match status" value="6"/>
</dbReference>
<dbReference type="SMART" id="SM00112">
    <property type="entry name" value="CA"/>
    <property type="match status" value="6"/>
</dbReference>
<dbReference type="PROSITE" id="PS00232">
    <property type="entry name" value="CADHERIN_1"/>
    <property type="match status" value="2"/>
</dbReference>
<dbReference type="WBParaSite" id="MCU_006517-RA">
    <property type="protein sequence ID" value="MCU_006517-RA"/>
    <property type="gene ID" value="MCU_006517"/>
</dbReference>
<accession>A0A5K3F956</accession>